<name>A0A154P4M9_DUFNO</name>
<evidence type="ECO:0000313" key="1">
    <source>
        <dbReference type="EMBL" id="KZC06070.1"/>
    </source>
</evidence>
<gene>
    <name evidence="1" type="ORF">WN55_07156</name>
</gene>
<dbReference type="EMBL" id="KQ434804">
    <property type="protein sequence ID" value="KZC06070.1"/>
    <property type="molecule type" value="Genomic_DNA"/>
</dbReference>
<dbReference type="Proteomes" id="UP000076502">
    <property type="component" value="Unassembled WGS sequence"/>
</dbReference>
<organism evidence="1 2">
    <name type="scientific">Dufourea novaeangliae</name>
    <name type="common">Sweat bee</name>
    <dbReference type="NCBI Taxonomy" id="178035"/>
    <lineage>
        <taxon>Eukaryota</taxon>
        <taxon>Metazoa</taxon>
        <taxon>Ecdysozoa</taxon>
        <taxon>Arthropoda</taxon>
        <taxon>Hexapoda</taxon>
        <taxon>Insecta</taxon>
        <taxon>Pterygota</taxon>
        <taxon>Neoptera</taxon>
        <taxon>Endopterygota</taxon>
        <taxon>Hymenoptera</taxon>
        <taxon>Apocrita</taxon>
        <taxon>Aculeata</taxon>
        <taxon>Apoidea</taxon>
        <taxon>Anthophila</taxon>
        <taxon>Halictidae</taxon>
        <taxon>Rophitinae</taxon>
        <taxon>Dufourea</taxon>
    </lineage>
</organism>
<keyword evidence="2" id="KW-1185">Reference proteome</keyword>
<accession>A0A154P4M9</accession>
<protein>
    <recommendedName>
        <fullName evidence="3">Protein TsetseEP domain-containing protein</fullName>
    </recommendedName>
</protein>
<sequence>MTNINNIVNPALSDIRAKVDAANAAGKDAEHCYTDAKANLRTASQTGFSELNRCEQNALQSLQPQFNALDTAEATGNKYITELDAVFLNCYSSDIFAMQTCIALKLGNINQSIRAYESTINSMKNDVQNAANRAVLAANSCNMDVVSTVRSSGTDVRITANRCTSN</sequence>
<evidence type="ECO:0008006" key="3">
    <source>
        <dbReference type="Google" id="ProtNLM"/>
    </source>
</evidence>
<proteinExistence type="predicted"/>
<dbReference type="OrthoDB" id="7697005at2759"/>
<reference evidence="1 2" key="1">
    <citation type="submission" date="2015-07" db="EMBL/GenBank/DDBJ databases">
        <title>The genome of Dufourea novaeangliae.</title>
        <authorList>
            <person name="Pan H."/>
            <person name="Kapheim K."/>
        </authorList>
    </citation>
    <scope>NUCLEOTIDE SEQUENCE [LARGE SCALE GENOMIC DNA]</scope>
    <source>
        <strain evidence="1">0120121106</strain>
        <tissue evidence="1">Whole body</tissue>
    </source>
</reference>
<evidence type="ECO:0000313" key="2">
    <source>
        <dbReference type="Proteomes" id="UP000076502"/>
    </source>
</evidence>
<dbReference type="AlphaFoldDB" id="A0A154P4M9"/>